<evidence type="ECO:0000256" key="5">
    <source>
        <dbReference type="ARBA" id="ARBA00038894"/>
    </source>
</evidence>
<gene>
    <name evidence="9" type="ORF">EAT49_00635</name>
</gene>
<dbReference type="OrthoDB" id="3477511at2"/>
<evidence type="ECO:0000256" key="4">
    <source>
        <dbReference type="ARBA" id="ARBA00038381"/>
    </source>
</evidence>
<dbReference type="InterPro" id="IPR029069">
    <property type="entry name" value="HotDog_dom_sf"/>
</dbReference>
<comment type="similarity">
    <text evidence="4">Belongs to the YigI thioesterase family.</text>
</comment>
<evidence type="ECO:0000256" key="2">
    <source>
        <dbReference type="ARBA" id="ARBA00035880"/>
    </source>
</evidence>
<dbReference type="Pfam" id="PF03061">
    <property type="entry name" value="4HBT"/>
    <property type="match status" value="1"/>
</dbReference>
<accession>A0A3N2RA87</accession>
<dbReference type="CDD" id="cd03443">
    <property type="entry name" value="PaaI_thioesterase"/>
    <property type="match status" value="1"/>
</dbReference>
<dbReference type="AlphaFoldDB" id="A0A3N2RA87"/>
<evidence type="ECO:0000313" key="9">
    <source>
        <dbReference type="EMBL" id="ROU04389.1"/>
    </source>
</evidence>
<evidence type="ECO:0000256" key="1">
    <source>
        <dbReference type="ARBA" id="ARBA00022801"/>
    </source>
</evidence>
<comment type="catalytic activity">
    <reaction evidence="2">
        <text>a fatty acyl-CoA + H2O = a fatty acid + CoA + H(+)</text>
        <dbReference type="Rhea" id="RHEA:16781"/>
        <dbReference type="ChEBI" id="CHEBI:15377"/>
        <dbReference type="ChEBI" id="CHEBI:15378"/>
        <dbReference type="ChEBI" id="CHEBI:28868"/>
        <dbReference type="ChEBI" id="CHEBI:57287"/>
        <dbReference type="ChEBI" id="CHEBI:77636"/>
        <dbReference type="EC" id="3.1.2.20"/>
    </reaction>
</comment>
<keyword evidence="1" id="KW-0378">Hydrolase</keyword>
<evidence type="ECO:0000256" key="3">
    <source>
        <dbReference type="ARBA" id="ARBA00036002"/>
    </source>
</evidence>
<evidence type="ECO:0000256" key="7">
    <source>
        <dbReference type="ARBA" id="ARBA00048062"/>
    </source>
</evidence>
<dbReference type="PANTHER" id="PTHR43240:SF20">
    <property type="entry name" value="MEDIUM_LONG-CHAIN ACYL-COA THIOESTERASE YIGI"/>
    <property type="match status" value="1"/>
</dbReference>
<organism evidence="9 10">
    <name type="scientific">Histidinibacterium lentulum</name>
    <dbReference type="NCBI Taxonomy" id="2480588"/>
    <lineage>
        <taxon>Bacteria</taxon>
        <taxon>Pseudomonadati</taxon>
        <taxon>Pseudomonadota</taxon>
        <taxon>Alphaproteobacteria</taxon>
        <taxon>Rhodobacterales</taxon>
        <taxon>Paracoccaceae</taxon>
        <taxon>Histidinibacterium</taxon>
    </lineage>
</organism>
<dbReference type="EC" id="3.1.2.20" evidence="5"/>
<dbReference type="Gene3D" id="3.10.129.10">
    <property type="entry name" value="Hotdog Thioesterase"/>
    <property type="match status" value="1"/>
</dbReference>
<dbReference type="InterPro" id="IPR006683">
    <property type="entry name" value="Thioestr_dom"/>
</dbReference>
<dbReference type="InterPro" id="IPR003736">
    <property type="entry name" value="PAAI_dom"/>
</dbReference>
<evidence type="ECO:0000256" key="6">
    <source>
        <dbReference type="ARBA" id="ARBA00040062"/>
    </source>
</evidence>
<dbReference type="EMBL" id="RDRB01000001">
    <property type="protein sequence ID" value="ROU04389.1"/>
    <property type="molecule type" value="Genomic_DNA"/>
</dbReference>
<keyword evidence="10" id="KW-1185">Reference proteome</keyword>
<proteinExistence type="inferred from homology"/>
<feature type="domain" description="Thioesterase" evidence="8">
    <location>
        <begin position="42"/>
        <end position="122"/>
    </location>
</feature>
<evidence type="ECO:0000313" key="10">
    <source>
        <dbReference type="Proteomes" id="UP000268016"/>
    </source>
</evidence>
<dbReference type="Proteomes" id="UP000268016">
    <property type="component" value="Unassembled WGS sequence"/>
</dbReference>
<dbReference type="PANTHER" id="PTHR43240">
    <property type="entry name" value="1,4-DIHYDROXY-2-NAPHTHOYL-COA THIOESTERASE 1"/>
    <property type="match status" value="1"/>
</dbReference>
<comment type="catalytic activity">
    <reaction evidence="7">
        <text>a medium-chain fatty acyl-CoA + H2O = a medium-chain fatty acid + CoA + H(+)</text>
        <dbReference type="Rhea" id="RHEA:68184"/>
        <dbReference type="ChEBI" id="CHEBI:15377"/>
        <dbReference type="ChEBI" id="CHEBI:15378"/>
        <dbReference type="ChEBI" id="CHEBI:57287"/>
        <dbReference type="ChEBI" id="CHEBI:59558"/>
        <dbReference type="ChEBI" id="CHEBI:90546"/>
    </reaction>
</comment>
<comment type="catalytic activity">
    <reaction evidence="3">
        <text>a long-chain fatty acyl-CoA + H2O = a long-chain fatty acid + CoA + H(+)</text>
        <dbReference type="Rhea" id="RHEA:67680"/>
        <dbReference type="ChEBI" id="CHEBI:15377"/>
        <dbReference type="ChEBI" id="CHEBI:15378"/>
        <dbReference type="ChEBI" id="CHEBI:57287"/>
        <dbReference type="ChEBI" id="CHEBI:57560"/>
        <dbReference type="ChEBI" id="CHEBI:83139"/>
    </reaction>
</comment>
<dbReference type="NCBIfam" id="TIGR00369">
    <property type="entry name" value="unchar_dom_1"/>
    <property type="match status" value="1"/>
</dbReference>
<evidence type="ECO:0000259" key="8">
    <source>
        <dbReference type="Pfam" id="PF03061"/>
    </source>
</evidence>
<dbReference type="SUPFAM" id="SSF54637">
    <property type="entry name" value="Thioesterase/thiol ester dehydrase-isomerase"/>
    <property type="match status" value="1"/>
</dbReference>
<comment type="caution">
    <text evidence="9">The sequence shown here is derived from an EMBL/GenBank/DDBJ whole genome shotgun (WGS) entry which is preliminary data.</text>
</comment>
<reference evidence="9 10" key="1">
    <citation type="submission" date="2018-10" db="EMBL/GenBank/DDBJ databases">
        <title>Histidinibacterium lentulum gen. nov., sp. nov., a marine bacterium from the culture broth of Picochlorum sp. 122.</title>
        <authorList>
            <person name="Wang G."/>
        </authorList>
    </citation>
    <scope>NUCLEOTIDE SEQUENCE [LARGE SCALE GENOMIC DNA]</scope>
    <source>
        <strain evidence="9 10">B17</strain>
    </source>
</reference>
<sequence length="134" mass="14047">MTEALAEPSSAFQEHLGHRLTGWGPGYARFEMAVTPALMNRHGVPHGGVHATILDSAMGYAGVFPGEAEGAERPMSQTLSLSVNYLAPARGSALMAEGRVTGGGRRTYFTEARLWDGAGTLVATATGVFRVRGG</sequence>
<protein>
    <recommendedName>
        <fullName evidence="6">Medium/long-chain acyl-CoA thioesterase YigI</fullName>
        <ecNumber evidence="5">3.1.2.20</ecNumber>
    </recommendedName>
</protein>
<dbReference type="GO" id="GO:0047617">
    <property type="term" value="F:fatty acyl-CoA hydrolase activity"/>
    <property type="evidence" value="ECO:0007669"/>
    <property type="project" value="UniProtKB-EC"/>
</dbReference>
<name>A0A3N2RA87_9RHOB</name>